<protein>
    <submittedName>
        <fullName evidence="1">Ornithine cyclodeaminase</fullName>
    </submittedName>
</protein>
<comment type="caution">
    <text evidence="1">The sequence shown here is derived from an EMBL/GenBank/DDBJ whole genome shotgun (WGS) entry which is preliminary data.</text>
</comment>
<proteinExistence type="predicted"/>
<reference evidence="2" key="1">
    <citation type="journal article" date="2019" name="Int. J. Syst. Evol. Microbiol.">
        <title>The Global Catalogue of Microorganisms (GCM) 10K type strain sequencing project: providing services to taxonomists for standard genome sequencing and annotation.</title>
        <authorList>
            <consortium name="The Broad Institute Genomics Platform"/>
            <consortium name="The Broad Institute Genome Sequencing Center for Infectious Disease"/>
            <person name="Wu L."/>
            <person name="Ma J."/>
        </authorList>
    </citation>
    <scope>NUCLEOTIDE SEQUENCE [LARGE SCALE GENOMIC DNA]</scope>
    <source>
        <strain evidence="2">JCM 14309</strain>
    </source>
</reference>
<name>A0ABP6LXK3_9MICC</name>
<dbReference type="InterPro" id="IPR003462">
    <property type="entry name" value="ODC_Mu_crystall"/>
</dbReference>
<accession>A0ABP6LXK3</accession>
<dbReference type="PANTHER" id="PTHR13812:SF19">
    <property type="entry name" value="KETIMINE REDUCTASE MU-CRYSTALLIN"/>
    <property type="match status" value="1"/>
</dbReference>
<dbReference type="RefSeq" id="WP_344683975.1">
    <property type="nucleotide sequence ID" value="NZ_BAAAVT010000007.1"/>
</dbReference>
<gene>
    <name evidence="1" type="ORF">GCM10010529_13060</name>
</gene>
<dbReference type="InterPro" id="IPR036291">
    <property type="entry name" value="NAD(P)-bd_dom_sf"/>
</dbReference>
<evidence type="ECO:0000313" key="1">
    <source>
        <dbReference type="EMBL" id="GAA3060833.1"/>
    </source>
</evidence>
<dbReference type="Gene3D" id="3.40.50.720">
    <property type="entry name" value="NAD(P)-binding Rossmann-like Domain"/>
    <property type="match status" value="1"/>
</dbReference>
<dbReference type="Proteomes" id="UP001500236">
    <property type="component" value="Unassembled WGS sequence"/>
</dbReference>
<dbReference type="PANTHER" id="PTHR13812">
    <property type="entry name" value="KETIMINE REDUCTASE MU-CRYSTALLIN"/>
    <property type="match status" value="1"/>
</dbReference>
<dbReference type="InterPro" id="IPR023401">
    <property type="entry name" value="ODC_N"/>
</dbReference>
<dbReference type="PIRSF" id="PIRSF001439">
    <property type="entry name" value="CryM"/>
    <property type="match status" value="1"/>
</dbReference>
<sequence>MLQTLKDLPLISAEEVRRQITPDRARELIEGALVDGYDPAGDPARQHVEAGSGHLLLMPSAVGRWVGVKVASVAPDNPRQGLPRIQAVYVLMDAETLTPRALVDGAGLTSLRTPATTAVACDRLADPEASHLVVFGSGPQAMEHVEAVARIRQIRSVKLIGRNEGRARVALDQLSERGHRATAGRPKDVAEADIVVCATSSADPVVENSWIRAGAFVAAVGSHQPTRRELPGQLLSRSLVTVEDRETAFREAGDIVLAHCEGLLPREGENLWDLAAVVRGEVTRRQDCPNIFKGTGMSWQDLAVVAGLDLEARR</sequence>
<dbReference type="Pfam" id="PF02423">
    <property type="entry name" value="OCD_Mu_crystall"/>
    <property type="match status" value="1"/>
</dbReference>
<organism evidence="1 2">
    <name type="scientific">Nesterenkonia aethiopica</name>
    <dbReference type="NCBI Taxonomy" id="269144"/>
    <lineage>
        <taxon>Bacteria</taxon>
        <taxon>Bacillati</taxon>
        <taxon>Actinomycetota</taxon>
        <taxon>Actinomycetes</taxon>
        <taxon>Micrococcales</taxon>
        <taxon>Micrococcaceae</taxon>
        <taxon>Nesterenkonia</taxon>
    </lineage>
</organism>
<evidence type="ECO:0000313" key="2">
    <source>
        <dbReference type="Proteomes" id="UP001500236"/>
    </source>
</evidence>
<dbReference type="EMBL" id="BAAAVT010000007">
    <property type="protein sequence ID" value="GAA3060833.1"/>
    <property type="molecule type" value="Genomic_DNA"/>
</dbReference>
<keyword evidence="2" id="KW-1185">Reference proteome</keyword>
<dbReference type="SUPFAM" id="SSF51735">
    <property type="entry name" value="NAD(P)-binding Rossmann-fold domains"/>
    <property type="match status" value="1"/>
</dbReference>
<dbReference type="Gene3D" id="3.30.1780.10">
    <property type="entry name" value="ornithine cyclodeaminase, domain 1"/>
    <property type="match status" value="1"/>
</dbReference>